<feature type="compositionally biased region" description="Basic residues" evidence="1">
    <location>
        <begin position="95"/>
        <end position="105"/>
    </location>
</feature>
<comment type="caution">
    <text evidence="2">The sequence shown here is derived from an EMBL/GenBank/DDBJ whole genome shotgun (WGS) entry which is preliminary data.</text>
</comment>
<dbReference type="EMBL" id="JASAOK010000023">
    <property type="protein sequence ID" value="KAK6221204.1"/>
    <property type="molecule type" value="Genomic_DNA"/>
</dbReference>
<evidence type="ECO:0000313" key="3">
    <source>
        <dbReference type="Proteomes" id="UP001327957"/>
    </source>
</evidence>
<reference evidence="2 3" key="1">
    <citation type="submission" date="2023-04" db="EMBL/GenBank/DDBJ databases">
        <title>Colletotrichum tabacum stain YC1 causing leaf anthracnose on Nicotiana tabacum(L.) cv.</title>
        <authorList>
            <person name="Ji Z."/>
            <person name="Wang M."/>
            <person name="Zhang J."/>
            <person name="Wang N."/>
            <person name="Zhou Z."/>
        </authorList>
    </citation>
    <scope>NUCLEOTIDE SEQUENCE [LARGE SCALE GENOMIC DNA]</scope>
    <source>
        <strain evidence="2 3">YC1</strain>
    </source>
</reference>
<feature type="region of interest" description="Disordered" evidence="1">
    <location>
        <begin position="74"/>
        <end position="105"/>
    </location>
</feature>
<protein>
    <submittedName>
        <fullName evidence="2">Uncharacterized protein</fullName>
    </submittedName>
</protein>
<dbReference type="AlphaFoldDB" id="A0AAV9THE0"/>
<dbReference type="Proteomes" id="UP001327957">
    <property type="component" value="Unassembled WGS sequence"/>
</dbReference>
<organism evidence="2 3">
    <name type="scientific">Colletotrichum tabaci</name>
    <dbReference type="NCBI Taxonomy" id="1209068"/>
    <lineage>
        <taxon>Eukaryota</taxon>
        <taxon>Fungi</taxon>
        <taxon>Dikarya</taxon>
        <taxon>Ascomycota</taxon>
        <taxon>Pezizomycotina</taxon>
        <taxon>Sordariomycetes</taxon>
        <taxon>Hypocreomycetidae</taxon>
        <taxon>Glomerellales</taxon>
        <taxon>Glomerellaceae</taxon>
        <taxon>Colletotrichum</taxon>
        <taxon>Colletotrichum destructivum species complex</taxon>
    </lineage>
</organism>
<keyword evidence="3" id="KW-1185">Reference proteome</keyword>
<accession>A0AAV9THE0</accession>
<evidence type="ECO:0000256" key="1">
    <source>
        <dbReference type="SAM" id="MobiDB-lite"/>
    </source>
</evidence>
<name>A0AAV9THE0_9PEZI</name>
<evidence type="ECO:0000313" key="2">
    <source>
        <dbReference type="EMBL" id="KAK6221204.1"/>
    </source>
</evidence>
<feature type="compositionally biased region" description="Basic and acidic residues" evidence="1">
    <location>
        <begin position="82"/>
        <end position="94"/>
    </location>
</feature>
<proteinExistence type="predicted"/>
<sequence>MMDQDEDQRILPREDGTNDLINATNVHAYRTETNPAAMVENVPIDRRQIAAMSFNTWTFGKGMEAQNAGCRFNQRAQAQQGKMDEERADRERKRGQQRIASQRRI</sequence>
<gene>
    <name evidence="2" type="ORF">QIS74_04933</name>
</gene>